<dbReference type="PANTHER" id="PTHR46621:SF1">
    <property type="entry name" value="SNRNA-ACTIVATING PROTEIN COMPLEX SUBUNIT 4"/>
    <property type="match status" value="1"/>
</dbReference>
<evidence type="ECO:0000313" key="8">
    <source>
        <dbReference type="Proteomes" id="UP001610563"/>
    </source>
</evidence>
<dbReference type="PROSITE" id="PS51294">
    <property type="entry name" value="HTH_MYB"/>
    <property type="match status" value="3"/>
</dbReference>
<dbReference type="Pfam" id="PF00249">
    <property type="entry name" value="Myb_DNA-binding"/>
    <property type="match status" value="1"/>
</dbReference>
<sequence length="375" mass="42085">MGVRAALTVFILSNRELSTSMADYFYSREVGSTMIRPRRNWTPEEDVILKREVKIAQSKGDNVSWHEIAAFLPGRTNKDCRKRWYGTAAAKVKKGPWTEAEDDRLRKAIERHGTKWAIVASVVGTRLPDQCSKRWSHAINPEIDHSPWTAQEDQLLIQNVNKHGHYWQQIVSLYFPGRTSLAAKNRYHILQRRLKNDASDGVNSVAGVDGSIDFGSWQEVLWEHSRGNSDQDLFPSTCEPIFEMRQEAVGFQADPARIDWLAMPSNAPMYEIDPELMALSRDVPSTSDMSLDCTFNSIGYNDLLLQTRMSGASSPTPTPSFSCASFSDTDASPLLNPSRTQRKVCIQAVCSTDKLGAMFEAVTKFSISAVIKTDD</sequence>
<dbReference type="Pfam" id="PF13921">
    <property type="entry name" value="Myb_DNA-bind_6"/>
    <property type="match status" value="1"/>
</dbReference>
<dbReference type="InterPro" id="IPR051575">
    <property type="entry name" value="Myb-like_DNA-bd"/>
</dbReference>
<feature type="domain" description="HTH myb-type" evidence="6">
    <location>
        <begin position="33"/>
        <end position="84"/>
    </location>
</feature>
<dbReference type="CDD" id="cd00167">
    <property type="entry name" value="SANT"/>
    <property type="match status" value="3"/>
</dbReference>
<dbReference type="EMBL" id="JBFTWV010000094">
    <property type="protein sequence ID" value="KAL2787577.1"/>
    <property type="molecule type" value="Genomic_DNA"/>
</dbReference>
<comment type="caution">
    <text evidence="7">The sequence shown here is derived from an EMBL/GenBank/DDBJ whole genome shotgun (WGS) entry which is preliminary data.</text>
</comment>
<keyword evidence="4" id="KW-0539">Nucleus</keyword>
<keyword evidence="3" id="KW-0804">Transcription</keyword>
<dbReference type="InterPro" id="IPR001005">
    <property type="entry name" value="SANT/Myb"/>
</dbReference>
<evidence type="ECO:0000313" key="7">
    <source>
        <dbReference type="EMBL" id="KAL2787577.1"/>
    </source>
</evidence>
<accession>A0ABR4FWE6</accession>
<dbReference type="InterPro" id="IPR017930">
    <property type="entry name" value="Myb_dom"/>
</dbReference>
<reference evidence="7 8" key="1">
    <citation type="submission" date="2024-07" db="EMBL/GenBank/DDBJ databases">
        <title>Section-level genome sequencing and comparative genomics of Aspergillus sections Usti and Cavernicolus.</title>
        <authorList>
            <consortium name="Lawrence Berkeley National Laboratory"/>
            <person name="Nybo J.L."/>
            <person name="Vesth T.C."/>
            <person name="Theobald S."/>
            <person name="Frisvad J.C."/>
            <person name="Larsen T.O."/>
            <person name="Kjaerboelling I."/>
            <person name="Rothschild-Mancinelli K."/>
            <person name="Lyhne E.K."/>
            <person name="Kogle M.E."/>
            <person name="Barry K."/>
            <person name="Clum A."/>
            <person name="Na H."/>
            <person name="Ledsgaard L."/>
            <person name="Lin J."/>
            <person name="Lipzen A."/>
            <person name="Kuo A."/>
            <person name="Riley R."/>
            <person name="Mondo S."/>
            <person name="Labutti K."/>
            <person name="Haridas S."/>
            <person name="Pangalinan J."/>
            <person name="Salamov A.A."/>
            <person name="Simmons B.A."/>
            <person name="Magnuson J.K."/>
            <person name="Chen J."/>
            <person name="Drula E."/>
            <person name="Henrissat B."/>
            <person name="Wiebenga A."/>
            <person name="Lubbers R.J."/>
            <person name="Gomes A.C."/>
            <person name="Makela M.R."/>
            <person name="Stajich J."/>
            <person name="Grigoriev I.V."/>
            <person name="Mortensen U.H."/>
            <person name="De Vries R.P."/>
            <person name="Baker S.E."/>
            <person name="Andersen M.R."/>
        </authorList>
    </citation>
    <scope>NUCLEOTIDE SEQUENCE [LARGE SCALE GENOMIC DNA]</scope>
    <source>
        <strain evidence="7 8">CBS 209.92</strain>
    </source>
</reference>
<proteinExistence type="predicted"/>
<name>A0ABR4FWE6_9EURO</name>
<feature type="domain" description="HTH myb-type" evidence="6">
    <location>
        <begin position="89"/>
        <end position="143"/>
    </location>
</feature>
<dbReference type="Proteomes" id="UP001610563">
    <property type="component" value="Unassembled WGS sequence"/>
</dbReference>
<protein>
    <submittedName>
        <fullName evidence="7">Uncharacterized protein</fullName>
    </submittedName>
</protein>
<dbReference type="SUPFAM" id="SSF46689">
    <property type="entry name" value="Homeodomain-like"/>
    <property type="match status" value="2"/>
</dbReference>
<dbReference type="Gene3D" id="1.10.10.60">
    <property type="entry name" value="Homeodomain-like"/>
    <property type="match status" value="3"/>
</dbReference>
<dbReference type="PROSITE" id="PS50090">
    <property type="entry name" value="MYB_LIKE"/>
    <property type="match status" value="3"/>
</dbReference>
<gene>
    <name evidence="7" type="ORF">BJX66DRAFT_282639</name>
</gene>
<evidence type="ECO:0000256" key="3">
    <source>
        <dbReference type="ARBA" id="ARBA00023163"/>
    </source>
</evidence>
<evidence type="ECO:0000259" key="5">
    <source>
        <dbReference type="PROSITE" id="PS50090"/>
    </source>
</evidence>
<feature type="domain" description="HTH myb-type" evidence="6">
    <location>
        <begin position="145"/>
        <end position="195"/>
    </location>
</feature>
<keyword evidence="1" id="KW-0805">Transcription regulation</keyword>
<evidence type="ECO:0000256" key="2">
    <source>
        <dbReference type="ARBA" id="ARBA00023125"/>
    </source>
</evidence>
<evidence type="ECO:0000256" key="1">
    <source>
        <dbReference type="ARBA" id="ARBA00023015"/>
    </source>
</evidence>
<keyword evidence="2" id="KW-0238">DNA-binding</keyword>
<feature type="domain" description="Myb-like" evidence="5">
    <location>
        <begin position="89"/>
        <end position="139"/>
    </location>
</feature>
<dbReference type="SMART" id="SM00717">
    <property type="entry name" value="SANT"/>
    <property type="match status" value="3"/>
</dbReference>
<feature type="domain" description="Myb-like" evidence="5">
    <location>
        <begin position="140"/>
        <end position="191"/>
    </location>
</feature>
<evidence type="ECO:0000256" key="4">
    <source>
        <dbReference type="ARBA" id="ARBA00023242"/>
    </source>
</evidence>
<organism evidence="7 8">
    <name type="scientific">Aspergillus keveii</name>
    <dbReference type="NCBI Taxonomy" id="714993"/>
    <lineage>
        <taxon>Eukaryota</taxon>
        <taxon>Fungi</taxon>
        <taxon>Dikarya</taxon>
        <taxon>Ascomycota</taxon>
        <taxon>Pezizomycotina</taxon>
        <taxon>Eurotiomycetes</taxon>
        <taxon>Eurotiomycetidae</taxon>
        <taxon>Eurotiales</taxon>
        <taxon>Aspergillaceae</taxon>
        <taxon>Aspergillus</taxon>
        <taxon>Aspergillus subgen. Nidulantes</taxon>
    </lineage>
</organism>
<dbReference type="InterPro" id="IPR009057">
    <property type="entry name" value="Homeodomain-like_sf"/>
</dbReference>
<dbReference type="PANTHER" id="PTHR46621">
    <property type="entry name" value="SNRNA-ACTIVATING PROTEIN COMPLEX SUBUNIT 4"/>
    <property type="match status" value="1"/>
</dbReference>
<feature type="domain" description="Myb-like" evidence="5">
    <location>
        <begin position="38"/>
        <end position="88"/>
    </location>
</feature>
<evidence type="ECO:0000259" key="6">
    <source>
        <dbReference type="PROSITE" id="PS51294"/>
    </source>
</evidence>
<keyword evidence="8" id="KW-1185">Reference proteome</keyword>